<dbReference type="AlphaFoldDB" id="A0A6J6LG60"/>
<dbReference type="EMBL" id="CAEZSY010000006">
    <property type="protein sequence ID" value="CAB4548031.1"/>
    <property type="molecule type" value="Genomic_DNA"/>
</dbReference>
<name>A0A6J6LG60_9ZZZZ</name>
<protein>
    <submittedName>
        <fullName evidence="2">Unannotated protein</fullName>
    </submittedName>
</protein>
<gene>
    <name evidence="1" type="ORF">UFOPK1509_00118</name>
    <name evidence="2" type="ORF">UFOPK2252_00919</name>
</gene>
<accession>A0A6J6LG60</accession>
<dbReference type="EMBL" id="CAEZWN010000105">
    <property type="protein sequence ID" value="CAB4660656.1"/>
    <property type="molecule type" value="Genomic_DNA"/>
</dbReference>
<proteinExistence type="predicted"/>
<organism evidence="2">
    <name type="scientific">freshwater metagenome</name>
    <dbReference type="NCBI Taxonomy" id="449393"/>
    <lineage>
        <taxon>unclassified sequences</taxon>
        <taxon>metagenomes</taxon>
        <taxon>ecological metagenomes</taxon>
    </lineage>
</organism>
<sequence length="134" mass="14174">MAKKISETQALLDKPLLDANGEVILTALLKSKSLSTKDMKAVLDGSSLSASDKKSLSTYAQTLNNLKNTQSAGNFKIPLSKTLSEEFSSTTPKICTVVGGSVKTLKAGACILAITFTTDSGFEVQTTKKITVKK</sequence>
<reference evidence="2" key="1">
    <citation type="submission" date="2020-05" db="EMBL/GenBank/DDBJ databases">
        <authorList>
            <person name="Chiriac C."/>
            <person name="Salcher M."/>
            <person name="Ghai R."/>
            <person name="Kavagutti S V."/>
        </authorList>
    </citation>
    <scope>NUCLEOTIDE SEQUENCE</scope>
</reference>
<evidence type="ECO:0000313" key="1">
    <source>
        <dbReference type="EMBL" id="CAB4548031.1"/>
    </source>
</evidence>
<evidence type="ECO:0000313" key="2">
    <source>
        <dbReference type="EMBL" id="CAB4660656.1"/>
    </source>
</evidence>